<feature type="chain" id="PRO_5037462185" evidence="1">
    <location>
        <begin position="20"/>
        <end position="199"/>
    </location>
</feature>
<evidence type="ECO:0000313" key="3">
    <source>
        <dbReference type="Proteomes" id="UP000642920"/>
    </source>
</evidence>
<dbReference type="PROSITE" id="PS51257">
    <property type="entry name" value="PROKAR_LIPOPROTEIN"/>
    <property type="match status" value="1"/>
</dbReference>
<name>A0A937A8B9_9BACT</name>
<organism evidence="2 3">
    <name type="scientific">Marivirga atlantica</name>
    <dbReference type="NCBI Taxonomy" id="1548457"/>
    <lineage>
        <taxon>Bacteria</taxon>
        <taxon>Pseudomonadati</taxon>
        <taxon>Bacteroidota</taxon>
        <taxon>Cytophagia</taxon>
        <taxon>Cytophagales</taxon>
        <taxon>Marivirgaceae</taxon>
        <taxon>Marivirga</taxon>
    </lineage>
</organism>
<dbReference type="AlphaFoldDB" id="A0A937A8B9"/>
<keyword evidence="3" id="KW-1185">Reference proteome</keyword>
<dbReference type="EMBL" id="JAERQG010000001">
    <property type="protein sequence ID" value="MBL0764070.1"/>
    <property type="molecule type" value="Genomic_DNA"/>
</dbReference>
<sequence>MTKLIKISALFCIAILAGCQDSVFIPDPLDPRLVKYTEDGNNASAALINGDIWSTDDYYNYDYNFYESDIDVVSYDDADSLIITFYGLLDEREDLLLHFSLKDFGIDEARELVKLDEQKIQLDGAQNTAIMESLLFDETYAGGVGQIYFKSVKRADVSVSLFEEGSVIISGTFSFTIPGENIEVTYGRFDYEVSFVNNY</sequence>
<evidence type="ECO:0000256" key="1">
    <source>
        <dbReference type="SAM" id="SignalP"/>
    </source>
</evidence>
<evidence type="ECO:0000313" key="2">
    <source>
        <dbReference type="EMBL" id="MBL0764070.1"/>
    </source>
</evidence>
<dbReference type="Proteomes" id="UP000642920">
    <property type="component" value="Unassembled WGS sequence"/>
</dbReference>
<comment type="caution">
    <text evidence="2">The sequence shown here is derived from an EMBL/GenBank/DDBJ whole genome shotgun (WGS) entry which is preliminary data.</text>
</comment>
<accession>A0A937A8B9</accession>
<protein>
    <submittedName>
        <fullName evidence="2">Uncharacterized protein</fullName>
    </submittedName>
</protein>
<feature type="signal peptide" evidence="1">
    <location>
        <begin position="1"/>
        <end position="19"/>
    </location>
</feature>
<gene>
    <name evidence="2" type="ORF">JKP34_02325</name>
</gene>
<proteinExistence type="predicted"/>
<reference evidence="2" key="1">
    <citation type="submission" date="2021-01" db="EMBL/GenBank/DDBJ databases">
        <title>Marivirga sp. nov., isolated from intertidal surface sediments.</title>
        <authorList>
            <person name="Zhang M."/>
        </authorList>
    </citation>
    <scope>NUCLEOTIDE SEQUENCE</scope>
    <source>
        <strain evidence="2">SM1354</strain>
    </source>
</reference>
<keyword evidence="1" id="KW-0732">Signal</keyword>
<dbReference type="RefSeq" id="WP_201917295.1">
    <property type="nucleotide sequence ID" value="NZ_JAERQG010000001.1"/>
</dbReference>